<dbReference type="InterPro" id="IPR039809">
    <property type="entry name" value="Chemokine_b/g/d"/>
</dbReference>
<dbReference type="Ensembl" id="ENSPKIT00000027839.1">
    <property type="protein sequence ID" value="ENSPKIP00000003870.1"/>
    <property type="gene ID" value="ENSPKIG00000021201.1"/>
</dbReference>
<dbReference type="PRINTS" id="PR00436">
    <property type="entry name" value="INTERLEUKIN8"/>
</dbReference>
<dbReference type="AlphaFoldDB" id="A0A3B3QE31"/>
<dbReference type="CDD" id="cd00273">
    <property type="entry name" value="Chemokine_CXC"/>
    <property type="match status" value="1"/>
</dbReference>
<dbReference type="GO" id="GO:0006952">
    <property type="term" value="P:defense response"/>
    <property type="evidence" value="ECO:0007669"/>
    <property type="project" value="InterPro"/>
</dbReference>
<dbReference type="Pfam" id="PF00048">
    <property type="entry name" value="IL8"/>
    <property type="match status" value="1"/>
</dbReference>
<evidence type="ECO:0000256" key="5">
    <source>
        <dbReference type="SAM" id="SignalP"/>
    </source>
</evidence>
<dbReference type="Proteomes" id="UP000261540">
    <property type="component" value="Unplaced"/>
</dbReference>
<evidence type="ECO:0000256" key="1">
    <source>
        <dbReference type="ARBA" id="ARBA00004613"/>
    </source>
</evidence>
<comment type="similarity">
    <text evidence="2">Belongs to the intercrine alpha (chemokine CxC) family.</text>
</comment>
<evidence type="ECO:0000256" key="2">
    <source>
        <dbReference type="ARBA" id="ARBA00010665"/>
    </source>
</evidence>
<name>A0A3B3QE31_9TELE</name>
<organism evidence="7 8">
    <name type="scientific">Paramormyrops kingsleyae</name>
    <dbReference type="NCBI Taxonomy" id="1676925"/>
    <lineage>
        <taxon>Eukaryota</taxon>
        <taxon>Metazoa</taxon>
        <taxon>Chordata</taxon>
        <taxon>Craniata</taxon>
        <taxon>Vertebrata</taxon>
        <taxon>Euteleostomi</taxon>
        <taxon>Actinopterygii</taxon>
        <taxon>Neopterygii</taxon>
        <taxon>Teleostei</taxon>
        <taxon>Osteoglossocephala</taxon>
        <taxon>Osteoglossomorpha</taxon>
        <taxon>Osteoglossiformes</taxon>
        <taxon>Mormyridae</taxon>
        <taxon>Paramormyrops</taxon>
    </lineage>
</organism>
<dbReference type="GO" id="GO:0008009">
    <property type="term" value="F:chemokine activity"/>
    <property type="evidence" value="ECO:0007669"/>
    <property type="project" value="InterPro"/>
</dbReference>
<dbReference type="STRING" id="1676925.ENSPKIP00000003870"/>
<dbReference type="InterPro" id="IPR036048">
    <property type="entry name" value="Interleukin_8-like_sf"/>
</dbReference>
<dbReference type="GO" id="GO:0006955">
    <property type="term" value="P:immune response"/>
    <property type="evidence" value="ECO:0007669"/>
    <property type="project" value="InterPro"/>
</dbReference>
<evidence type="ECO:0000313" key="7">
    <source>
        <dbReference type="Ensembl" id="ENSPKIP00000003870.1"/>
    </source>
</evidence>
<evidence type="ECO:0000259" key="6">
    <source>
        <dbReference type="SMART" id="SM00199"/>
    </source>
</evidence>
<keyword evidence="8" id="KW-1185">Reference proteome</keyword>
<dbReference type="InterPro" id="IPR001811">
    <property type="entry name" value="Chemokine_IL8-like_dom"/>
</dbReference>
<dbReference type="SUPFAM" id="SSF54117">
    <property type="entry name" value="Interleukin 8-like chemokines"/>
    <property type="match status" value="1"/>
</dbReference>
<dbReference type="KEGG" id="pki:111855477"/>
<keyword evidence="5" id="KW-0732">Signal</keyword>
<accession>A0A3B3QE31</accession>
<dbReference type="InterPro" id="IPR033899">
    <property type="entry name" value="CXC_Chemokine_domain"/>
</dbReference>
<keyword evidence="3" id="KW-0202">Cytokine</keyword>
<dbReference type="SMART" id="SM00199">
    <property type="entry name" value="SCY"/>
    <property type="match status" value="1"/>
</dbReference>
<keyword evidence="4" id="KW-0964">Secreted</keyword>
<dbReference type="GO" id="GO:0005615">
    <property type="term" value="C:extracellular space"/>
    <property type="evidence" value="ECO:0007669"/>
    <property type="project" value="UniProtKB-KW"/>
</dbReference>
<dbReference type="InterPro" id="IPR001089">
    <property type="entry name" value="Chemokine_CXC"/>
</dbReference>
<dbReference type="PANTHER" id="PTHR12015">
    <property type="entry name" value="SMALL INDUCIBLE CYTOKINE A"/>
    <property type="match status" value="1"/>
</dbReference>
<evidence type="ECO:0000313" key="8">
    <source>
        <dbReference type="Proteomes" id="UP000261540"/>
    </source>
</evidence>
<proteinExistence type="inferred from homology"/>
<reference evidence="7" key="2">
    <citation type="submission" date="2025-09" db="UniProtKB">
        <authorList>
            <consortium name="Ensembl"/>
        </authorList>
    </citation>
    <scope>IDENTIFICATION</scope>
</reference>
<feature type="chain" id="PRO_5017476620" evidence="5">
    <location>
        <begin position="19"/>
        <end position="101"/>
    </location>
</feature>
<dbReference type="Gene3D" id="2.40.50.40">
    <property type="match status" value="1"/>
</dbReference>
<sequence length="101" mass="11222">MHIRTLLLFSVLVSVALAQIAGFGKSRCLCRRVRDKSGPPKNILDIQIYPPSPSCDTMEVVVSLKNGLQYCLDPRLQKVQDIISTLKSVRAQLKETSTPEP</sequence>
<feature type="domain" description="Chemokine interleukin-8-like" evidence="6">
    <location>
        <begin position="25"/>
        <end position="86"/>
    </location>
</feature>
<dbReference type="GeneTree" id="ENSGT00990000205168"/>
<comment type="subcellular location">
    <subcellularLocation>
        <location evidence="1">Secreted</location>
    </subcellularLocation>
</comment>
<dbReference type="PRINTS" id="PR00437">
    <property type="entry name" value="SMALLCYTKCXC"/>
</dbReference>
<feature type="signal peptide" evidence="5">
    <location>
        <begin position="1"/>
        <end position="18"/>
    </location>
</feature>
<protein>
    <submittedName>
        <fullName evidence="7">Interleukin-8-like</fullName>
    </submittedName>
</protein>
<reference evidence="7" key="1">
    <citation type="submission" date="2025-08" db="UniProtKB">
        <authorList>
            <consortium name="Ensembl"/>
        </authorList>
    </citation>
    <scope>IDENTIFICATION</scope>
</reference>
<evidence type="ECO:0000256" key="3">
    <source>
        <dbReference type="ARBA" id="ARBA00022514"/>
    </source>
</evidence>
<dbReference type="OrthoDB" id="8872899at2759"/>
<evidence type="ECO:0000256" key="4">
    <source>
        <dbReference type="ARBA" id="ARBA00022525"/>
    </source>
</evidence>